<keyword evidence="4" id="KW-1185">Reference proteome</keyword>
<dbReference type="AlphaFoldDB" id="A0A541B0D8"/>
<dbReference type="Proteomes" id="UP000316256">
    <property type="component" value="Unassembled WGS sequence"/>
</dbReference>
<sequence>MSLIQTHSFTITQALQSCFYRIPDYQREYVWGPTEAVQLLDDITESIDAGGKQYFVGTVLVAADGPGRQADELDVIDGQQRTTTFFLMLCALRRRFRGHPQQPTIEGLLASSYTNLEGMTVSRLRLEPCYENAADLVQFLRQYDGADGELSDALDHAAIERFGSAARLTDVFLAISEYLDHNFPEHADLARFWGHLANNVIFIQIQTDVSSALKIFETINERGIGLNPMDLLKNLLFAQVKQDDFAKLKDKWKKITTPLEQKKQKPLRFLRYFVMANYKIRDAHSKGIVREDQIYSWFVDKDNAAVAGYATRPFEFVDTVAANVERYLAFQSGRDSQGSPSAALANLQHLTGTSLSQHHVLLLAGGKLRPANFEHLVEQIENFLFFYVFTRTSTKDLEALFSRWADEIREFSTITDEATQRLALNEFIATHFQSSIASKHDELRDALRRYRLGSMPKYRSRYLLARITQHVDMAHSGTKTRGLLSQYTNLEIEHILPQTPRSDLLGEWCEGNDEDYQSYVNRLGNLTLLEKPHNIVAGNDFYDSKKPLYSQSGNYLTRSIAQLSTVGKNTTVTTINSRLQAFEHWDAKAIDVRTEVLISLALEIWSTAPAA</sequence>
<evidence type="ECO:0000313" key="4">
    <source>
        <dbReference type="Proteomes" id="UP000316256"/>
    </source>
</evidence>
<dbReference type="Pfam" id="PF07510">
    <property type="entry name" value="GmrSD_C"/>
    <property type="match status" value="1"/>
</dbReference>
<dbReference type="RefSeq" id="WP_142102728.1">
    <property type="nucleotide sequence ID" value="NZ_VIGH01000010.1"/>
</dbReference>
<protein>
    <submittedName>
        <fullName evidence="3">DUF262 domain-containing protein</fullName>
    </submittedName>
</protein>
<dbReference type="PANTHER" id="PTHR35149:SF2">
    <property type="entry name" value="DUF262 DOMAIN-CONTAINING PROTEIN"/>
    <property type="match status" value="1"/>
</dbReference>
<evidence type="ECO:0000259" key="2">
    <source>
        <dbReference type="Pfam" id="PF07510"/>
    </source>
</evidence>
<gene>
    <name evidence="3" type="ORF">FK531_20380</name>
</gene>
<reference evidence="3 4" key="1">
    <citation type="submission" date="2019-06" db="EMBL/GenBank/DDBJ databases">
        <title>Rhodococcus spaelei sp. nov., isolated from a cave.</title>
        <authorList>
            <person name="Lee S.D."/>
        </authorList>
    </citation>
    <scope>NUCLEOTIDE SEQUENCE [LARGE SCALE GENOMIC DNA]</scope>
    <source>
        <strain evidence="3 4">C9-5</strain>
    </source>
</reference>
<feature type="domain" description="GmrSD restriction endonucleases C-terminal" evidence="2">
    <location>
        <begin position="439"/>
        <end position="598"/>
    </location>
</feature>
<evidence type="ECO:0000313" key="3">
    <source>
        <dbReference type="EMBL" id="TQF65789.1"/>
    </source>
</evidence>
<dbReference type="EMBL" id="VIGH01000010">
    <property type="protein sequence ID" value="TQF65789.1"/>
    <property type="molecule type" value="Genomic_DNA"/>
</dbReference>
<dbReference type="PANTHER" id="PTHR35149">
    <property type="entry name" value="SLL5132 PROTEIN"/>
    <property type="match status" value="1"/>
</dbReference>
<proteinExistence type="predicted"/>
<organism evidence="3 4">
    <name type="scientific">Rhodococcus spelaei</name>
    <dbReference type="NCBI Taxonomy" id="2546320"/>
    <lineage>
        <taxon>Bacteria</taxon>
        <taxon>Bacillati</taxon>
        <taxon>Actinomycetota</taxon>
        <taxon>Actinomycetes</taxon>
        <taxon>Mycobacteriales</taxon>
        <taxon>Nocardiaceae</taxon>
        <taxon>Rhodococcus</taxon>
    </lineage>
</organism>
<comment type="caution">
    <text evidence="3">The sequence shown here is derived from an EMBL/GenBank/DDBJ whole genome shotgun (WGS) entry which is preliminary data.</text>
</comment>
<evidence type="ECO:0000259" key="1">
    <source>
        <dbReference type="Pfam" id="PF03235"/>
    </source>
</evidence>
<dbReference type="InterPro" id="IPR004919">
    <property type="entry name" value="GmrSD_N"/>
</dbReference>
<dbReference type="Pfam" id="PF03235">
    <property type="entry name" value="GmrSD_N"/>
    <property type="match status" value="1"/>
</dbReference>
<accession>A0A541B0D8</accession>
<feature type="domain" description="GmrSD restriction endonucleases N-terminal" evidence="1">
    <location>
        <begin position="17"/>
        <end position="237"/>
    </location>
</feature>
<dbReference type="OrthoDB" id="9798761at2"/>
<dbReference type="InterPro" id="IPR011089">
    <property type="entry name" value="GmrSD_C"/>
</dbReference>
<name>A0A541B0D8_9NOCA</name>